<evidence type="ECO:0000259" key="1">
    <source>
        <dbReference type="Pfam" id="PF00174"/>
    </source>
</evidence>
<gene>
    <name evidence="2" type="ORF">GCM10009066_15520</name>
</gene>
<dbReference type="EMBL" id="BAAABL010000044">
    <property type="protein sequence ID" value="GAA0302346.1"/>
    <property type="molecule type" value="Genomic_DNA"/>
</dbReference>
<dbReference type="AlphaFoldDB" id="A0AAV3S8H2"/>
<accession>A0AAV3S8H2</accession>
<dbReference type="InterPro" id="IPR000572">
    <property type="entry name" value="OxRdtase_Mopterin-bd_dom"/>
</dbReference>
<dbReference type="PANTHER" id="PTHR43032:SF4">
    <property type="entry name" value="OXIDOREDUCTASE MOLYBDOPTERIN-BINDING DOMAIN-CONTAINING PROTEIN"/>
    <property type="match status" value="1"/>
</dbReference>
<dbReference type="Gene3D" id="3.90.420.10">
    <property type="entry name" value="Oxidoreductase, molybdopterin-binding domain"/>
    <property type="match status" value="1"/>
</dbReference>
<evidence type="ECO:0000313" key="3">
    <source>
        <dbReference type="Proteomes" id="UP001500837"/>
    </source>
</evidence>
<organism evidence="2 3">
    <name type="scientific">Halarchaeum salinum</name>
    <dbReference type="NCBI Taxonomy" id="489912"/>
    <lineage>
        <taxon>Archaea</taxon>
        <taxon>Methanobacteriati</taxon>
        <taxon>Methanobacteriota</taxon>
        <taxon>Stenosarchaea group</taxon>
        <taxon>Halobacteria</taxon>
        <taxon>Halobacteriales</taxon>
        <taxon>Halobacteriaceae</taxon>
    </lineage>
</organism>
<dbReference type="CDD" id="cd02109">
    <property type="entry name" value="arch_bact_SO_family_Moco"/>
    <property type="match status" value="1"/>
</dbReference>
<dbReference type="InterPro" id="IPR036374">
    <property type="entry name" value="OxRdtase_Mopterin-bd_sf"/>
</dbReference>
<sequence length="219" mass="24566">MVFPDTGTLRGVRTVAVGMDGTDVRDVTDLYREFGDERLPPGQREVERFPVLSMEGTPAWDPETWTFDVGGAVETARSFAWDEFRALPSETQRQDFHCVTGWSKFDCEFTGVTATTLLDAVGVDSDAVHVMFHALDGYTTDLPLDAVARDEVLFAWGYDGDDIPREHGGPLRVVTPHKYAYKGAKWVDGVTLLTEPDRGYWEQRGYSVTADPWGEERYS</sequence>
<feature type="domain" description="Oxidoreductase molybdopterin-binding" evidence="1">
    <location>
        <begin position="57"/>
        <end position="201"/>
    </location>
</feature>
<keyword evidence="3" id="KW-1185">Reference proteome</keyword>
<dbReference type="Proteomes" id="UP001500837">
    <property type="component" value="Unassembled WGS sequence"/>
</dbReference>
<reference evidence="2 3" key="1">
    <citation type="journal article" date="2019" name="Int. J. Syst. Evol. Microbiol.">
        <title>The Global Catalogue of Microorganisms (GCM) 10K type strain sequencing project: providing services to taxonomists for standard genome sequencing and annotation.</title>
        <authorList>
            <consortium name="The Broad Institute Genomics Platform"/>
            <consortium name="The Broad Institute Genome Sequencing Center for Infectious Disease"/>
            <person name="Wu L."/>
            <person name="Ma J."/>
        </authorList>
    </citation>
    <scope>NUCLEOTIDE SEQUENCE [LARGE SCALE GENOMIC DNA]</scope>
    <source>
        <strain evidence="2 3">JCM 16330</strain>
    </source>
</reference>
<comment type="caution">
    <text evidence="2">The sequence shown here is derived from an EMBL/GenBank/DDBJ whole genome shotgun (WGS) entry which is preliminary data.</text>
</comment>
<protein>
    <submittedName>
        <fullName evidence="2">Sulfite oxidase-like oxidoreductase</fullName>
    </submittedName>
</protein>
<dbReference type="SUPFAM" id="SSF56524">
    <property type="entry name" value="Oxidoreductase molybdopterin-binding domain"/>
    <property type="match status" value="1"/>
</dbReference>
<proteinExistence type="predicted"/>
<dbReference type="Pfam" id="PF00174">
    <property type="entry name" value="Oxidored_molyb"/>
    <property type="match status" value="1"/>
</dbReference>
<name>A0AAV3S8H2_9EURY</name>
<dbReference type="PANTHER" id="PTHR43032">
    <property type="entry name" value="PROTEIN-METHIONINE-SULFOXIDE REDUCTASE"/>
    <property type="match status" value="1"/>
</dbReference>
<evidence type="ECO:0000313" key="2">
    <source>
        <dbReference type="EMBL" id="GAA0302346.1"/>
    </source>
</evidence>